<dbReference type="EMBL" id="CAJVPZ010027800">
    <property type="protein sequence ID" value="CAG8729441.1"/>
    <property type="molecule type" value="Genomic_DNA"/>
</dbReference>
<feature type="compositionally biased region" description="Polar residues" evidence="1">
    <location>
        <begin position="1"/>
        <end position="13"/>
    </location>
</feature>
<comment type="caution">
    <text evidence="2">The sequence shown here is derived from an EMBL/GenBank/DDBJ whole genome shotgun (WGS) entry which is preliminary data.</text>
</comment>
<reference evidence="2" key="1">
    <citation type="submission" date="2021-06" db="EMBL/GenBank/DDBJ databases">
        <authorList>
            <person name="Kallberg Y."/>
            <person name="Tangrot J."/>
            <person name="Rosling A."/>
        </authorList>
    </citation>
    <scope>NUCLEOTIDE SEQUENCE</scope>
    <source>
        <strain evidence="2">IN212</strain>
    </source>
</reference>
<feature type="region of interest" description="Disordered" evidence="1">
    <location>
        <begin position="1"/>
        <end position="40"/>
    </location>
</feature>
<gene>
    <name evidence="2" type="ORF">RFULGI_LOCUS12015</name>
</gene>
<dbReference type="Proteomes" id="UP000789396">
    <property type="component" value="Unassembled WGS sequence"/>
</dbReference>
<keyword evidence="3" id="KW-1185">Reference proteome</keyword>
<proteinExistence type="predicted"/>
<protein>
    <submittedName>
        <fullName evidence="2">16527_t:CDS:1</fullName>
    </submittedName>
</protein>
<organism evidence="2 3">
    <name type="scientific">Racocetra fulgida</name>
    <dbReference type="NCBI Taxonomy" id="60492"/>
    <lineage>
        <taxon>Eukaryota</taxon>
        <taxon>Fungi</taxon>
        <taxon>Fungi incertae sedis</taxon>
        <taxon>Mucoromycota</taxon>
        <taxon>Glomeromycotina</taxon>
        <taxon>Glomeromycetes</taxon>
        <taxon>Diversisporales</taxon>
        <taxon>Gigasporaceae</taxon>
        <taxon>Racocetra</taxon>
    </lineage>
</organism>
<name>A0A9N9IB33_9GLOM</name>
<accession>A0A9N9IB33</accession>
<dbReference type="AlphaFoldDB" id="A0A9N9IB33"/>
<feature type="non-terminal residue" evidence="2">
    <location>
        <position position="1"/>
    </location>
</feature>
<evidence type="ECO:0000313" key="3">
    <source>
        <dbReference type="Proteomes" id="UP000789396"/>
    </source>
</evidence>
<evidence type="ECO:0000256" key="1">
    <source>
        <dbReference type="SAM" id="MobiDB-lite"/>
    </source>
</evidence>
<evidence type="ECO:0000313" key="2">
    <source>
        <dbReference type="EMBL" id="CAG8729441.1"/>
    </source>
</evidence>
<sequence length="40" mass="4673">DVTSIRRLQQVQETAPKYDNPKRNEAPTNNETENNDTKEQ</sequence>